<keyword evidence="5" id="KW-0539">Nucleus</keyword>
<organism evidence="11 12">
    <name type="scientific">Lachnellula occidentalis</name>
    <dbReference type="NCBI Taxonomy" id="215460"/>
    <lineage>
        <taxon>Eukaryota</taxon>
        <taxon>Fungi</taxon>
        <taxon>Dikarya</taxon>
        <taxon>Ascomycota</taxon>
        <taxon>Pezizomycotina</taxon>
        <taxon>Leotiomycetes</taxon>
        <taxon>Helotiales</taxon>
        <taxon>Lachnaceae</taxon>
        <taxon>Lachnellula</taxon>
    </lineage>
</organism>
<proteinExistence type="inferred from homology"/>
<dbReference type="CDD" id="cd08192">
    <property type="entry name" value="MAR-like"/>
    <property type="match status" value="1"/>
</dbReference>
<evidence type="ECO:0000256" key="1">
    <source>
        <dbReference type="ARBA" id="ARBA00004604"/>
    </source>
</evidence>
<dbReference type="PANTHER" id="PTHR17039">
    <property type="entry name" value="U3 SMALL NUCLEOLAR RIBONUCLEOPROTEIN PROTEIN MPP10"/>
    <property type="match status" value="1"/>
</dbReference>
<evidence type="ECO:0000259" key="10">
    <source>
        <dbReference type="Pfam" id="PF25137"/>
    </source>
</evidence>
<feature type="compositionally biased region" description="Basic and acidic residues" evidence="8">
    <location>
        <begin position="702"/>
        <end position="719"/>
    </location>
</feature>
<dbReference type="GO" id="GO:0005732">
    <property type="term" value="C:sno(s)RNA-containing ribonucleoprotein complex"/>
    <property type="evidence" value="ECO:0007669"/>
    <property type="project" value="InterPro"/>
</dbReference>
<evidence type="ECO:0000256" key="6">
    <source>
        <dbReference type="ARBA" id="ARBA00023274"/>
    </source>
</evidence>
<dbReference type="GO" id="GO:0046872">
    <property type="term" value="F:metal ion binding"/>
    <property type="evidence" value="ECO:0007669"/>
    <property type="project" value="InterPro"/>
</dbReference>
<evidence type="ECO:0000256" key="3">
    <source>
        <dbReference type="ARBA" id="ARBA00022552"/>
    </source>
</evidence>
<reference evidence="11 12" key="1">
    <citation type="submission" date="2018-05" db="EMBL/GenBank/DDBJ databases">
        <title>Genome sequencing and assembly of the regulated plant pathogen Lachnellula willkommii and related sister species for the development of diagnostic species identification markers.</title>
        <authorList>
            <person name="Giroux E."/>
            <person name="Bilodeau G."/>
        </authorList>
    </citation>
    <scope>NUCLEOTIDE SEQUENCE [LARGE SCALE GENOMIC DNA]</scope>
    <source>
        <strain evidence="11 12">CBS 160.35</strain>
    </source>
</reference>
<feature type="compositionally biased region" description="Basic residues" evidence="8">
    <location>
        <begin position="683"/>
        <end position="695"/>
    </location>
</feature>
<evidence type="ECO:0000259" key="9">
    <source>
        <dbReference type="Pfam" id="PF00465"/>
    </source>
</evidence>
<evidence type="ECO:0000256" key="4">
    <source>
        <dbReference type="ARBA" id="ARBA00023002"/>
    </source>
</evidence>
<dbReference type="EMBL" id="QGMI01001042">
    <property type="protein sequence ID" value="TVY35064.1"/>
    <property type="molecule type" value="Genomic_DNA"/>
</dbReference>
<dbReference type="Pfam" id="PF25137">
    <property type="entry name" value="ADH_Fe_C"/>
    <property type="match status" value="1"/>
</dbReference>
<feature type="region of interest" description="Disordered" evidence="8">
    <location>
        <begin position="665"/>
        <end position="719"/>
    </location>
</feature>
<accession>A0A8H8U8A1</accession>
<evidence type="ECO:0000256" key="2">
    <source>
        <dbReference type="ARBA" id="ARBA00022517"/>
    </source>
</evidence>
<protein>
    <submittedName>
        <fullName evidence="11">Dehydrogenase</fullName>
    </submittedName>
</protein>
<dbReference type="Pfam" id="PF00465">
    <property type="entry name" value="Fe-ADH"/>
    <property type="match status" value="1"/>
</dbReference>
<feature type="compositionally biased region" description="Acidic residues" evidence="8">
    <location>
        <begin position="337"/>
        <end position="354"/>
    </location>
</feature>
<evidence type="ECO:0000256" key="5">
    <source>
        <dbReference type="ARBA" id="ARBA00023242"/>
    </source>
</evidence>
<feature type="compositionally biased region" description="Acidic residues" evidence="8">
    <location>
        <begin position="172"/>
        <end position="237"/>
    </location>
</feature>
<comment type="subcellular location">
    <subcellularLocation>
        <location evidence="1">Nucleus</location>
        <location evidence="1">Nucleolus</location>
    </subcellularLocation>
</comment>
<sequence>MAAQVMANPSSTTSSMTSTSHTMTAFPPPTTGDRLSADTMADLITALAPSNRHNFIAPPPSLPNTGLEFTKATLDGFAGKLGDEHAARLKELRRKRKRGETGEEVGEVLKIRKVHTQGFEVEQVWEQAKRVIDALRGDAERGLSELGGVQEESDEEQEQDDGEVEPLKFDEDGFEVGSDDESMDEEEDATSELGNEVEEEDAFGAEDDAEMPDGEDDEDGLDIEDDFEEDGESEEEPTGIFREDPDGLNDGFFSIDEFNKQTEFLEQADERADPYTGEASDEEDIDWDANPMTATAQPVSSSRRAAAMDIDDDAEESEEDGADGPTFGNMDLNAPEGDSDDGEEDSEMDGEVDIAGDNTNDVLYKDFFEPPARKAGKGELQANYLDRQSRKSKAAEPDDEAGIERAMADVKRDLFDDMSDQADSEDALSEVDAADPKSRRSAHERRQAKLAEEIRRLEAASVAKREWTLSGEARAVDRPKDSLLEEDLDFERTGKPVPVITAEVSESIEELIKRRILAQEFDEVVRRRPDSLSTPANTRRGAFELDDTKNTQSLAEMYEEEHVKANNPDTYLSKADEKTQKEEKEIEAMWKDVSAKLDALSSWHYKPKPAAPSLTVVSDVATISMEDAQPTTASGMNGGESMLAPQEIYKAGQEKEKIEKGEVVPKSGAPVARQEMTREEKLRRRRREKERIKKRGGVEINQRPEAKKSQKNRETLGDLKKGGVKVINKKGEIQDVEGNKVQASTVYSGAGFSKITDKLMVNMMAAQGETYRPAFPGKAKPYISTGMPFPAAAAHHITNTFHASKVYIIVSSSISKTDNFTQLKKALGEKIVGTRYGIKPHSPWDDLVATVNDIQKAGADLIITLGAGSLTDGVKVITFALANNVSTIEDLSKLTVEAKTPDLKPPQIPVINIPTSLSGGEYSPIAGATDTRTNHKAGFHHPSMGADLIILDPALSVSTPERIWLSTGIRAVDHCVEGLCSTDPKAGSESDKGFIEGLKLLVPNLLLTKKDWEAKEPRLKEMMGVIEAMKGLGMQVPMGGSHGIGHQLGPLGVGHGETSCILLPAILKYNHEHGDEKVKGLQQKVLDVLWGEEAVKALLDSKGLKKETADAGDVVGAIISELGMPRSLRDVGVERSQLDALAHNCLKDPWLKTNPVPLLDKKQVLEVLNKVVGDGQSSL</sequence>
<dbReference type="InterPro" id="IPR001670">
    <property type="entry name" value="ADH_Fe/GldA"/>
</dbReference>
<keyword evidence="6" id="KW-0687">Ribonucleoprotein</keyword>
<dbReference type="SUPFAM" id="SSF56796">
    <property type="entry name" value="Dehydroquinate synthase-like"/>
    <property type="match status" value="1"/>
</dbReference>
<dbReference type="PANTHER" id="PTHR17039:SF0">
    <property type="entry name" value="U3 SMALL NUCLEOLAR RIBONUCLEOPROTEIN PROTEIN MPP10"/>
    <property type="match status" value="1"/>
</dbReference>
<feature type="region of interest" description="Disordered" evidence="8">
    <location>
        <begin position="1"/>
        <end position="36"/>
    </location>
</feature>
<dbReference type="GO" id="GO:0034457">
    <property type="term" value="C:Mpp10 complex"/>
    <property type="evidence" value="ECO:0007669"/>
    <property type="project" value="InterPro"/>
</dbReference>
<dbReference type="GO" id="GO:0016491">
    <property type="term" value="F:oxidoreductase activity"/>
    <property type="evidence" value="ECO:0007669"/>
    <property type="project" value="UniProtKB-KW"/>
</dbReference>
<feature type="domain" description="Fe-containing alcohol dehydrogenase-like C-terminal" evidence="10">
    <location>
        <begin position="966"/>
        <end position="1170"/>
    </location>
</feature>
<feature type="compositionally biased region" description="Basic and acidic residues" evidence="8">
    <location>
        <begin position="387"/>
        <end position="415"/>
    </location>
</feature>
<feature type="region of interest" description="Disordered" evidence="8">
    <location>
        <begin position="145"/>
        <end position="447"/>
    </location>
</feature>
<dbReference type="Gene3D" id="3.40.50.1970">
    <property type="match status" value="1"/>
</dbReference>
<feature type="compositionally biased region" description="Acidic residues" evidence="8">
    <location>
        <begin position="309"/>
        <end position="322"/>
    </location>
</feature>
<evidence type="ECO:0000313" key="11">
    <source>
        <dbReference type="EMBL" id="TVY35064.1"/>
    </source>
</evidence>
<dbReference type="Gene3D" id="1.20.1090.10">
    <property type="entry name" value="Dehydroquinate synthase-like - alpha domain"/>
    <property type="match status" value="1"/>
</dbReference>
<feature type="domain" description="Alcohol dehydrogenase iron-type/glycerol dehydrogenase GldA" evidence="9">
    <location>
        <begin position="795"/>
        <end position="953"/>
    </location>
</feature>
<feature type="compositionally biased region" description="Low complexity" evidence="8">
    <location>
        <begin position="10"/>
        <end position="24"/>
    </location>
</feature>
<comment type="similarity">
    <text evidence="7">Belongs to the MPP10 family.</text>
</comment>
<evidence type="ECO:0000313" key="12">
    <source>
        <dbReference type="Proteomes" id="UP000443090"/>
    </source>
</evidence>
<keyword evidence="12" id="KW-1185">Reference proteome</keyword>
<dbReference type="Proteomes" id="UP000443090">
    <property type="component" value="Unassembled WGS sequence"/>
</dbReference>
<feature type="compositionally biased region" description="Basic and acidic residues" evidence="8">
    <location>
        <begin position="363"/>
        <end position="372"/>
    </location>
</feature>
<dbReference type="GO" id="GO:0032040">
    <property type="term" value="C:small-subunit processome"/>
    <property type="evidence" value="ECO:0007669"/>
    <property type="project" value="TreeGrafter"/>
</dbReference>
<keyword evidence="3" id="KW-0698">rRNA processing</keyword>
<evidence type="ECO:0000256" key="7">
    <source>
        <dbReference type="ARBA" id="ARBA00029455"/>
    </source>
</evidence>
<dbReference type="InterPro" id="IPR056798">
    <property type="entry name" value="ADH_Fe_C"/>
</dbReference>
<dbReference type="InterPro" id="IPR012173">
    <property type="entry name" value="Mpp10"/>
</dbReference>
<dbReference type="OrthoDB" id="445326at2759"/>
<keyword evidence="4" id="KW-0560">Oxidoreductase</keyword>
<feature type="compositionally biased region" description="Acidic residues" evidence="8">
    <location>
        <begin position="151"/>
        <end position="164"/>
    </location>
</feature>
<keyword evidence="2" id="KW-0690">Ribosome biogenesis</keyword>
<dbReference type="Pfam" id="PF04006">
    <property type="entry name" value="Mpp10"/>
    <property type="match status" value="1"/>
</dbReference>
<gene>
    <name evidence="11" type="primary">FUM7_0</name>
    <name evidence="11" type="ORF">LOCC1_G007192</name>
</gene>
<name>A0A8H8U8A1_9HELO</name>
<comment type="caution">
    <text evidence="11">The sequence shown here is derived from an EMBL/GenBank/DDBJ whole genome shotgun (WGS) entry which is preliminary data.</text>
</comment>
<evidence type="ECO:0000256" key="8">
    <source>
        <dbReference type="SAM" id="MobiDB-lite"/>
    </source>
</evidence>
<dbReference type="GO" id="GO:0006364">
    <property type="term" value="P:rRNA processing"/>
    <property type="evidence" value="ECO:0007669"/>
    <property type="project" value="UniProtKB-KW"/>
</dbReference>
<dbReference type="AlphaFoldDB" id="A0A8H8U8A1"/>
<feature type="compositionally biased region" description="Acidic residues" evidence="8">
    <location>
        <begin position="416"/>
        <end position="433"/>
    </location>
</feature>